<keyword evidence="3" id="KW-1185">Reference proteome</keyword>
<reference evidence="2 3" key="1">
    <citation type="journal article" date="2016" name="Antonie Van Leeuwenhoek">
        <title>Denitratimonas tolerans gen. nov., sp. nov., a denitrifying bacterium isolated from a bioreactor for tannery wastewater treatment.</title>
        <authorList>
            <person name="Han S.I."/>
            <person name="Kim J.O."/>
            <person name="Lee Y.R."/>
            <person name="Ekpeghere K.I."/>
            <person name="Koh S.C."/>
            <person name="Whang K.S."/>
        </authorList>
    </citation>
    <scope>NUCLEOTIDE SEQUENCE [LARGE SCALE GENOMIC DNA]</scope>
    <source>
        <strain evidence="2 3">KACC 17565</strain>
    </source>
</reference>
<evidence type="ECO:0000313" key="2">
    <source>
        <dbReference type="EMBL" id="MEJ1249043.1"/>
    </source>
</evidence>
<evidence type="ECO:0008006" key="4">
    <source>
        <dbReference type="Google" id="ProtNLM"/>
    </source>
</evidence>
<protein>
    <recommendedName>
        <fullName evidence="4">Porin</fullName>
    </recommendedName>
</protein>
<dbReference type="EMBL" id="JBBDHC010000005">
    <property type="protein sequence ID" value="MEJ1249043.1"/>
    <property type="molecule type" value="Genomic_DNA"/>
</dbReference>
<name>A0AAW9R476_9GAMM</name>
<feature type="chain" id="PRO_5043611846" description="Porin" evidence="1">
    <location>
        <begin position="32"/>
        <end position="391"/>
    </location>
</feature>
<dbReference type="RefSeq" id="WP_337334761.1">
    <property type="nucleotide sequence ID" value="NZ_JBBDHC010000005.1"/>
</dbReference>
<evidence type="ECO:0000313" key="3">
    <source>
        <dbReference type="Proteomes" id="UP001364472"/>
    </source>
</evidence>
<keyword evidence="1" id="KW-0732">Signal</keyword>
<proteinExistence type="predicted"/>
<feature type="signal peptide" evidence="1">
    <location>
        <begin position="1"/>
        <end position="31"/>
    </location>
</feature>
<organism evidence="2 3">
    <name type="scientific">Denitratimonas tolerans</name>
    <dbReference type="NCBI Taxonomy" id="1338420"/>
    <lineage>
        <taxon>Bacteria</taxon>
        <taxon>Pseudomonadati</taxon>
        <taxon>Pseudomonadota</taxon>
        <taxon>Gammaproteobacteria</taxon>
        <taxon>Lysobacterales</taxon>
        <taxon>Lysobacteraceae</taxon>
        <taxon>Denitratimonas</taxon>
    </lineage>
</organism>
<comment type="caution">
    <text evidence="2">The sequence shown here is derived from an EMBL/GenBank/DDBJ whole genome shotgun (WGS) entry which is preliminary data.</text>
</comment>
<dbReference type="Proteomes" id="UP001364472">
    <property type="component" value="Unassembled WGS sequence"/>
</dbReference>
<dbReference type="Gene3D" id="2.40.160.60">
    <property type="entry name" value="Outer membrane protein transport protein (OMPP1/FadL/TodX)"/>
    <property type="match status" value="1"/>
</dbReference>
<accession>A0AAW9R476</accession>
<gene>
    <name evidence="2" type="ORF">WB794_05055</name>
</gene>
<sequence>MNSTSNRNLFARRALAAACVAGLASGGVAQAAGQGPESWREFARRSIMPDYAWNDAPTAKSLAPTLRDQVFGTQRHRVTFALSDAKASVQRSLTLSLSEAASSGLGYGSTTSTAPVDLVTRAAPVRSQFFDATFQQEVENLGRLGVTALVARQQFATPGLGLMRGFHDPYAAIVGERQPITEMVTGHGVRFDYRVPVGDRVAWAWSAQSRLDMSSFESVRGIYGEPGDFDLPARLGGQLEWQAFSGVSFALGMERVYFSKITPFTSTALPTRLLSLMADGNAPAFAWRDLTVYSAETRINDPWQGQWVLRYTTRQQPSPTSALYQRALDPEYTDTNLALGYRRGLSRAGELALTASYAPSMAFLGPGPVFSSNTYSRGAVAEFEASWIVPF</sequence>
<evidence type="ECO:0000256" key="1">
    <source>
        <dbReference type="SAM" id="SignalP"/>
    </source>
</evidence>
<dbReference type="AlphaFoldDB" id="A0AAW9R476"/>